<keyword evidence="10" id="KW-1185">Reference proteome</keyword>
<evidence type="ECO:0000259" key="8">
    <source>
        <dbReference type="PROSITE" id="PS51296"/>
    </source>
</evidence>
<feature type="domain" description="Rieske" evidence="8">
    <location>
        <begin position="67"/>
        <end position="139"/>
    </location>
</feature>
<name>A0A0A2LRU9_9FLAO</name>
<keyword evidence="2" id="KW-0001">2Fe-2S</keyword>
<dbReference type="Proteomes" id="UP000030129">
    <property type="component" value="Unassembled WGS sequence"/>
</dbReference>
<dbReference type="Gene3D" id="2.102.10.10">
    <property type="entry name" value="Rieske [2Fe-2S] iron-sulphur domain"/>
    <property type="match status" value="1"/>
</dbReference>
<dbReference type="Pfam" id="PF08139">
    <property type="entry name" value="LPAM_1"/>
    <property type="match status" value="1"/>
</dbReference>
<sequence length="142" mass="15774">MRKYLLLLLAVAFLSSCSKDDYNNNNRYLPNYAFSINIDMSLPLYSQLQFTNSPVYIGQAGIGIRGIIVMNTGGGYTAFEASCPNQELSSCSTLEINGINAVCPCDDVEYNLFTGLATSEVEFPLKPYRVEIISENVIRVYN</sequence>
<evidence type="ECO:0000256" key="6">
    <source>
        <dbReference type="ARBA" id="ARBA00023014"/>
    </source>
</evidence>
<dbReference type="InterPro" id="IPR017941">
    <property type="entry name" value="Rieske_2Fe-2S"/>
</dbReference>
<reference evidence="9 10" key="1">
    <citation type="submission" date="2013-09" db="EMBL/GenBank/DDBJ databases">
        <authorList>
            <person name="Zeng Z."/>
            <person name="Chen C."/>
        </authorList>
    </citation>
    <scope>NUCLEOTIDE SEQUENCE [LARGE SCALE GENOMIC DNA]</scope>
    <source>
        <strain evidence="9 10">F44-8</strain>
    </source>
</reference>
<comment type="caution">
    <text evidence="9">The sequence shown here is derived from an EMBL/GenBank/DDBJ whole genome shotgun (WGS) entry which is preliminary data.</text>
</comment>
<evidence type="ECO:0000256" key="7">
    <source>
        <dbReference type="SAM" id="SignalP"/>
    </source>
</evidence>
<dbReference type="RefSeq" id="WP_035136005.1">
    <property type="nucleotide sequence ID" value="NZ_JRLV01000024.1"/>
</dbReference>
<keyword evidence="6" id="KW-0411">Iron-sulfur</keyword>
<proteinExistence type="predicted"/>
<evidence type="ECO:0000256" key="5">
    <source>
        <dbReference type="ARBA" id="ARBA00023004"/>
    </source>
</evidence>
<dbReference type="EMBL" id="JRLV01000024">
    <property type="protein sequence ID" value="KGO78925.1"/>
    <property type="molecule type" value="Genomic_DNA"/>
</dbReference>
<evidence type="ECO:0000256" key="1">
    <source>
        <dbReference type="ARBA" id="ARBA00017922"/>
    </source>
</evidence>
<dbReference type="PROSITE" id="PS51257">
    <property type="entry name" value="PROKAR_LIPOPROTEIN"/>
    <property type="match status" value="1"/>
</dbReference>
<dbReference type="SUPFAM" id="SSF50022">
    <property type="entry name" value="ISP domain"/>
    <property type="match status" value="1"/>
</dbReference>
<feature type="chain" id="PRO_5001991415" description="Type IV secretion system putative lipoprotein virB7" evidence="7">
    <location>
        <begin position="21"/>
        <end position="142"/>
    </location>
</feature>
<dbReference type="InterPro" id="IPR012640">
    <property type="entry name" value="Membr_lipoprot_lipid_attach_CS"/>
</dbReference>
<evidence type="ECO:0000313" key="10">
    <source>
        <dbReference type="Proteomes" id="UP000030129"/>
    </source>
</evidence>
<organism evidence="9 10">
    <name type="scientific">Flavobacterium beibuense F44-8</name>
    <dbReference type="NCBI Taxonomy" id="1406840"/>
    <lineage>
        <taxon>Bacteria</taxon>
        <taxon>Pseudomonadati</taxon>
        <taxon>Bacteroidota</taxon>
        <taxon>Flavobacteriia</taxon>
        <taxon>Flavobacteriales</taxon>
        <taxon>Flavobacteriaceae</taxon>
        <taxon>Flavobacterium</taxon>
    </lineage>
</organism>
<evidence type="ECO:0000256" key="3">
    <source>
        <dbReference type="ARBA" id="ARBA00022723"/>
    </source>
</evidence>
<keyword evidence="5" id="KW-0408">Iron</keyword>
<evidence type="ECO:0000256" key="4">
    <source>
        <dbReference type="ARBA" id="ARBA00022729"/>
    </source>
</evidence>
<keyword evidence="4 7" id="KW-0732">Signal</keyword>
<gene>
    <name evidence="9" type="ORF">Q763_16170</name>
</gene>
<keyword evidence="3" id="KW-0479">Metal-binding</keyword>
<dbReference type="GO" id="GO:0051537">
    <property type="term" value="F:2 iron, 2 sulfur cluster binding"/>
    <property type="evidence" value="ECO:0007669"/>
    <property type="project" value="UniProtKB-KW"/>
</dbReference>
<evidence type="ECO:0000313" key="9">
    <source>
        <dbReference type="EMBL" id="KGO78925.1"/>
    </source>
</evidence>
<feature type="signal peptide" evidence="7">
    <location>
        <begin position="1"/>
        <end position="20"/>
    </location>
</feature>
<dbReference type="eggNOG" id="COG2146">
    <property type="taxonomic scope" value="Bacteria"/>
</dbReference>
<dbReference type="InterPro" id="IPR036922">
    <property type="entry name" value="Rieske_2Fe-2S_sf"/>
</dbReference>
<dbReference type="AlphaFoldDB" id="A0A0A2LRU9"/>
<dbReference type="STRING" id="1406840.Q763_16170"/>
<dbReference type="GO" id="GO:0046872">
    <property type="term" value="F:metal ion binding"/>
    <property type="evidence" value="ECO:0007669"/>
    <property type="project" value="UniProtKB-KW"/>
</dbReference>
<protein>
    <recommendedName>
        <fullName evidence="1">Type IV secretion system putative lipoprotein virB7</fullName>
    </recommendedName>
</protein>
<accession>A0A0A2LRU9</accession>
<evidence type="ECO:0000256" key="2">
    <source>
        <dbReference type="ARBA" id="ARBA00022714"/>
    </source>
</evidence>
<dbReference type="PROSITE" id="PS51296">
    <property type="entry name" value="RIESKE"/>
    <property type="match status" value="1"/>
</dbReference>